<keyword evidence="3 5" id="KW-1133">Transmembrane helix</keyword>
<keyword evidence="2 5" id="KW-0812">Transmembrane</keyword>
<accession>A0ABM8G4E1</accession>
<evidence type="ECO:0000313" key="8">
    <source>
        <dbReference type="Proteomes" id="UP001321475"/>
    </source>
</evidence>
<feature type="transmembrane region" description="Helical" evidence="5">
    <location>
        <begin position="113"/>
        <end position="132"/>
    </location>
</feature>
<evidence type="ECO:0000256" key="4">
    <source>
        <dbReference type="ARBA" id="ARBA00023136"/>
    </source>
</evidence>
<feature type="domain" description="RDD" evidence="6">
    <location>
        <begin position="18"/>
        <end position="146"/>
    </location>
</feature>
<dbReference type="PANTHER" id="PTHR38480:SF1">
    <property type="entry name" value="SLR0254 PROTEIN"/>
    <property type="match status" value="1"/>
</dbReference>
<organism evidence="7 8">
    <name type="scientific">Paraoerskovia sediminicola</name>
    <dbReference type="NCBI Taxonomy" id="1138587"/>
    <lineage>
        <taxon>Bacteria</taxon>
        <taxon>Bacillati</taxon>
        <taxon>Actinomycetota</taxon>
        <taxon>Actinomycetes</taxon>
        <taxon>Micrococcales</taxon>
        <taxon>Cellulomonadaceae</taxon>
        <taxon>Paraoerskovia</taxon>
    </lineage>
</organism>
<gene>
    <name evidence="7" type="ORF">GCM10025865_21940</name>
</gene>
<dbReference type="PANTHER" id="PTHR38480">
    <property type="entry name" value="SLR0254 PROTEIN"/>
    <property type="match status" value="1"/>
</dbReference>
<keyword evidence="4 5" id="KW-0472">Membrane</keyword>
<comment type="subcellular location">
    <subcellularLocation>
        <location evidence="1">Membrane</location>
        <topology evidence="1">Multi-pass membrane protein</topology>
    </subcellularLocation>
</comment>
<protein>
    <submittedName>
        <fullName evidence="7">RDD family protein</fullName>
    </submittedName>
</protein>
<keyword evidence="8" id="KW-1185">Reference proteome</keyword>
<evidence type="ECO:0000256" key="1">
    <source>
        <dbReference type="ARBA" id="ARBA00004141"/>
    </source>
</evidence>
<evidence type="ECO:0000256" key="5">
    <source>
        <dbReference type="SAM" id="Phobius"/>
    </source>
</evidence>
<dbReference type="RefSeq" id="WP_286217286.1">
    <property type="nucleotide sequence ID" value="NZ_AP027729.1"/>
</dbReference>
<proteinExistence type="predicted"/>
<feature type="transmembrane region" description="Helical" evidence="5">
    <location>
        <begin position="20"/>
        <end position="45"/>
    </location>
</feature>
<evidence type="ECO:0000313" key="7">
    <source>
        <dbReference type="EMBL" id="BDZ42895.1"/>
    </source>
</evidence>
<evidence type="ECO:0000256" key="3">
    <source>
        <dbReference type="ARBA" id="ARBA00022989"/>
    </source>
</evidence>
<dbReference type="InterPro" id="IPR010432">
    <property type="entry name" value="RDD"/>
</dbReference>
<feature type="transmembrane region" description="Helical" evidence="5">
    <location>
        <begin position="57"/>
        <end position="77"/>
    </location>
</feature>
<reference evidence="8" key="1">
    <citation type="journal article" date="2019" name="Int. J. Syst. Evol. Microbiol.">
        <title>The Global Catalogue of Microorganisms (GCM) 10K type strain sequencing project: providing services to taxonomists for standard genome sequencing and annotation.</title>
        <authorList>
            <consortium name="The Broad Institute Genomics Platform"/>
            <consortium name="The Broad Institute Genome Sequencing Center for Infectious Disease"/>
            <person name="Wu L."/>
            <person name="Ma J."/>
        </authorList>
    </citation>
    <scope>NUCLEOTIDE SEQUENCE [LARGE SCALE GENOMIC DNA]</scope>
    <source>
        <strain evidence="8">NBRC 108565</strain>
    </source>
</reference>
<sequence>MRDGTMTSEGVVIDARPASFLTRALGAALDITVALVLLGLIAYATSRWTPADLLLDYGAPIGIATFVAVLVGLPCAVETVTRGRSLGKLATGVRVVRDDGGPVRLRHAFIRSLVGVGEIWLTFGCVALIVSLSNDRGRRLGDMLAGTYVVRIRGGSQELAPLVSPPWLTSWARHADMRRLPDGLALDARRFLGRAGKLNPGSRARLGLEIATRLEQHVAPGPPPGTPVEDFIAAVLAERRDREHVRETSTQRRVEESAAVVRRLPHGVGDPSR</sequence>
<dbReference type="Proteomes" id="UP001321475">
    <property type="component" value="Chromosome"/>
</dbReference>
<name>A0ABM8G4E1_9CELL</name>
<dbReference type="Pfam" id="PF06271">
    <property type="entry name" value="RDD"/>
    <property type="match status" value="1"/>
</dbReference>
<dbReference type="EMBL" id="AP027729">
    <property type="protein sequence ID" value="BDZ42895.1"/>
    <property type="molecule type" value="Genomic_DNA"/>
</dbReference>
<evidence type="ECO:0000259" key="6">
    <source>
        <dbReference type="Pfam" id="PF06271"/>
    </source>
</evidence>
<evidence type="ECO:0000256" key="2">
    <source>
        <dbReference type="ARBA" id="ARBA00022692"/>
    </source>
</evidence>